<dbReference type="GO" id="GO:0004823">
    <property type="term" value="F:leucine-tRNA ligase activity"/>
    <property type="evidence" value="ECO:0007669"/>
    <property type="project" value="UniProtKB-EC"/>
</dbReference>
<dbReference type="PANTHER" id="PTHR45794:SF1">
    <property type="entry name" value="LEUCINE--TRNA LIGASE, CYTOPLASMIC"/>
    <property type="match status" value="1"/>
</dbReference>
<dbReference type="EC" id="6.1.1.4" evidence="2"/>
<evidence type="ECO:0000256" key="2">
    <source>
        <dbReference type="ARBA" id="ARBA00013164"/>
    </source>
</evidence>
<keyword evidence="5" id="KW-0067">ATP-binding</keyword>
<evidence type="ECO:0000259" key="9">
    <source>
        <dbReference type="Pfam" id="PF00133"/>
    </source>
</evidence>
<dbReference type="GO" id="GO:0006429">
    <property type="term" value="P:leucyl-tRNA aminoacylation"/>
    <property type="evidence" value="ECO:0007669"/>
    <property type="project" value="InterPro"/>
</dbReference>
<evidence type="ECO:0000313" key="11">
    <source>
        <dbReference type="WBParaSite" id="scf7180000420189.g4877"/>
    </source>
</evidence>
<dbReference type="AlphaFoldDB" id="A0A915NRC8"/>
<dbReference type="Proteomes" id="UP000887560">
    <property type="component" value="Unplaced"/>
</dbReference>
<dbReference type="PROSITE" id="PS00178">
    <property type="entry name" value="AA_TRNA_LIGASE_I"/>
    <property type="match status" value="1"/>
</dbReference>
<dbReference type="Pfam" id="PF00133">
    <property type="entry name" value="tRNA-synt_1"/>
    <property type="match status" value="1"/>
</dbReference>
<keyword evidence="4" id="KW-0547">Nucleotide-binding</keyword>
<organism evidence="10 11">
    <name type="scientific">Meloidogyne floridensis</name>
    <dbReference type="NCBI Taxonomy" id="298350"/>
    <lineage>
        <taxon>Eukaryota</taxon>
        <taxon>Metazoa</taxon>
        <taxon>Ecdysozoa</taxon>
        <taxon>Nematoda</taxon>
        <taxon>Chromadorea</taxon>
        <taxon>Rhabditida</taxon>
        <taxon>Tylenchina</taxon>
        <taxon>Tylenchomorpha</taxon>
        <taxon>Tylenchoidea</taxon>
        <taxon>Meloidogynidae</taxon>
        <taxon>Meloidogyninae</taxon>
        <taxon>Meloidogyne</taxon>
    </lineage>
</organism>
<evidence type="ECO:0000256" key="1">
    <source>
        <dbReference type="ARBA" id="ARBA00005594"/>
    </source>
</evidence>
<keyword evidence="10" id="KW-1185">Reference proteome</keyword>
<sequence>MSSAPKERKRVGEILELEREIQKRWEETKAFEEESLLEEKLPKFMTTFPFPYMNGRLHLGHTFTLAKCDFAVGYYRLKGRKCLFPFAFHCTGMPIKACADKLKREMLMYGNPPNFSEGNDVEEIVEENGTVNENELDDITRDKAKGKKATTTIIVVVVIGTRMYK</sequence>
<reference evidence="11" key="1">
    <citation type="submission" date="2022-11" db="UniProtKB">
        <authorList>
            <consortium name="WormBaseParasite"/>
        </authorList>
    </citation>
    <scope>IDENTIFICATION</scope>
</reference>
<evidence type="ECO:0000256" key="8">
    <source>
        <dbReference type="ARBA" id="ARBA00030520"/>
    </source>
</evidence>
<proteinExistence type="inferred from homology"/>
<evidence type="ECO:0000256" key="5">
    <source>
        <dbReference type="ARBA" id="ARBA00022840"/>
    </source>
</evidence>
<dbReference type="GO" id="GO:0005524">
    <property type="term" value="F:ATP binding"/>
    <property type="evidence" value="ECO:0007669"/>
    <property type="project" value="UniProtKB-KW"/>
</dbReference>
<dbReference type="PANTHER" id="PTHR45794">
    <property type="entry name" value="LEUCYL-TRNA SYNTHETASE"/>
    <property type="match status" value="1"/>
</dbReference>
<dbReference type="InterPro" id="IPR002300">
    <property type="entry name" value="aa-tRNA-synth_Ia"/>
</dbReference>
<dbReference type="Gene3D" id="3.40.50.620">
    <property type="entry name" value="HUPs"/>
    <property type="match status" value="1"/>
</dbReference>
<evidence type="ECO:0000256" key="4">
    <source>
        <dbReference type="ARBA" id="ARBA00022741"/>
    </source>
</evidence>
<evidence type="ECO:0000313" key="10">
    <source>
        <dbReference type="Proteomes" id="UP000887560"/>
    </source>
</evidence>
<dbReference type="InterPro" id="IPR001412">
    <property type="entry name" value="aa-tRNA-synth_I_CS"/>
</dbReference>
<keyword evidence="6" id="KW-0648">Protein biosynthesis</keyword>
<evidence type="ECO:0000256" key="7">
    <source>
        <dbReference type="ARBA" id="ARBA00023146"/>
    </source>
</evidence>
<dbReference type="WBParaSite" id="scf7180000420189.g4877">
    <property type="protein sequence ID" value="scf7180000420189.g4877"/>
    <property type="gene ID" value="scf7180000420189.g4877"/>
</dbReference>
<evidence type="ECO:0000256" key="6">
    <source>
        <dbReference type="ARBA" id="ARBA00022917"/>
    </source>
</evidence>
<keyword evidence="7" id="KW-0030">Aminoacyl-tRNA synthetase</keyword>
<protein>
    <recommendedName>
        <fullName evidence="2">leucine--tRNA ligase</fullName>
        <ecNumber evidence="2">6.1.1.4</ecNumber>
    </recommendedName>
    <alternativeName>
        <fullName evidence="8">Leucyl-tRNA synthetase</fullName>
    </alternativeName>
</protein>
<dbReference type="InterPro" id="IPR014729">
    <property type="entry name" value="Rossmann-like_a/b/a_fold"/>
</dbReference>
<comment type="similarity">
    <text evidence="1">Belongs to the class-I aminoacyl-tRNA synthetase family.</text>
</comment>
<accession>A0A915NRC8</accession>
<name>A0A915NRC8_9BILA</name>
<evidence type="ECO:0000256" key="3">
    <source>
        <dbReference type="ARBA" id="ARBA00022598"/>
    </source>
</evidence>
<feature type="domain" description="Aminoacyl-tRNA synthetase class Ia" evidence="9">
    <location>
        <begin position="21"/>
        <end position="101"/>
    </location>
</feature>
<dbReference type="InterPro" id="IPR004493">
    <property type="entry name" value="Leu-tRNA-synth_Ia_arc/euk"/>
</dbReference>
<dbReference type="SUPFAM" id="SSF52374">
    <property type="entry name" value="Nucleotidylyl transferase"/>
    <property type="match status" value="1"/>
</dbReference>
<keyword evidence="3" id="KW-0436">Ligase</keyword>